<protein>
    <submittedName>
        <fullName evidence="1">Transcriptional regulator</fullName>
    </submittedName>
</protein>
<dbReference type="Proteomes" id="UP000076021">
    <property type="component" value="Chromosome"/>
</dbReference>
<keyword evidence="2" id="KW-1185">Reference proteome</keyword>
<accession>A0A143H9Q1</accession>
<dbReference type="OrthoDB" id="2112405at2"/>
<evidence type="ECO:0000313" key="1">
    <source>
        <dbReference type="EMBL" id="AMW98467.1"/>
    </source>
</evidence>
<organism evidence="1 2">
    <name type="scientific">Rummeliibacillus stabekisii</name>
    <dbReference type="NCBI Taxonomy" id="241244"/>
    <lineage>
        <taxon>Bacteria</taxon>
        <taxon>Bacillati</taxon>
        <taxon>Bacillota</taxon>
        <taxon>Bacilli</taxon>
        <taxon>Bacillales</taxon>
        <taxon>Caryophanaceae</taxon>
        <taxon>Rummeliibacillus</taxon>
    </lineage>
</organism>
<dbReference type="KEGG" id="rst:ATY39_02860"/>
<gene>
    <name evidence="1" type="ORF">ATY39_02860</name>
</gene>
<proteinExistence type="predicted"/>
<dbReference type="STRING" id="241244.ATY39_02860"/>
<name>A0A143H9Q1_9BACL</name>
<dbReference type="EMBL" id="CP014806">
    <property type="protein sequence ID" value="AMW98467.1"/>
    <property type="molecule type" value="Genomic_DNA"/>
</dbReference>
<dbReference type="AlphaFoldDB" id="A0A143H9Q1"/>
<evidence type="ECO:0000313" key="2">
    <source>
        <dbReference type="Proteomes" id="UP000076021"/>
    </source>
</evidence>
<reference evidence="1 2" key="1">
    <citation type="journal article" date="2016" name="Genome Announc.">
        <title>Whole-Genome Sequence of Rummeliibacillus stabekisii Strain PP9 Isolated from Antarctic Soil.</title>
        <authorList>
            <person name="da Mota F.F."/>
            <person name="Vollu R.E."/>
            <person name="Jurelevicius D."/>
            <person name="Seldin L."/>
        </authorList>
    </citation>
    <scope>NUCLEOTIDE SEQUENCE [LARGE SCALE GENOMIC DNA]</scope>
    <source>
        <strain evidence="1 2">PP9</strain>
    </source>
</reference>
<sequence>MKEQLIKAMQNNQLVDLMYISQEGEITKRRIKLISIVGDRFQAFCFTKHAKRTFITDNVLAVMPVLRKERNVI</sequence>
<dbReference type="RefSeq" id="WP_066785550.1">
    <property type="nucleotide sequence ID" value="NZ_CP014806.1"/>
</dbReference>
<reference evidence="2" key="2">
    <citation type="submission" date="2016-03" db="EMBL/GenBank/DDBJ databases">
        <authorList>
            <person name="Seldin L."/>
        </authorList>
    </citation>
    <scope>NUCLEOTIDE SEQUENCE [LARGE SCALE GENOMIC DNA]</scope>
    <source>
        <strain evidence="2">PP9</strain>
    </source>
</reference>